<evidence type="ECO:0000313" key="1">
    <source>
        <dbReference type="EMBL" id="KAJ3559743.1"/>
    </source>
</evidence>
<dbReference type="EMBL" id="JANHOG010000011">
    <property type="protein sequence ID" value="KAJ3559743.1"/>
    <property type="molecule type" value="Genomic_DNA"/>
</dbReference>
<organism evidence="1 2">
    <name type="scientific">Phlebia brevispora</name>
    <dbReference type="NCBI Taxonomy" id="194682"/>
    <lineage>
        <taxon>Eukaryota</taxon>
        <taxon>Fungi</taxon>
        <taxon>Dikarya</taxon>
        <taxon>Basidiomycota</taxon>
        <taxon>Agaricomycotina</taxon>
        <taxon>Agaricomycetes</taxon>
        <taxon>Polyporales</taxon>
        <taxon>Meruliaceae</taxon>
        <taxon>Phlebia</taxon>
    </lineage>
</organism>
<gene>
    <name evidence="1" type="ORF">NM688_g156</name>
</gene>
<name>A0ACC1TF41_9APHY</name>
<dbReference type="Proteomes" id="UP001148662">
    <property type="component" value="Unassembled WGS sequence"/>
</dbReference>
<sequence>MKFLSLFSLVSTAILPTVMAAPPGVQWWETIGGVAVCGEGDLLSVGFAGQTGTGCLSLADDATTDNWLVYYLWSNCSLNAYAGAGCSPSDTVLSVPNPPAGTDVSACLEVSGGFRSLEVTCT</sequence>
<proteinExistence type="predicted"/>
<accession>A0ACC1TF41</accession>
<protein>
    <submittedName>
        <fullName evidence="1">Uncharacterized protein</fullName>
    </submittedName>
</protein>
<reference evidence="1" key="1">
    <citation type="submission" date="2022-07" db="EMBL/GenBank/DDBJ databases">
        <title>Genome Sequence of Phlebia brevispora.</title>
        <authorList>
            <person name="Buettner E."/>
        </authorList>
    </citation>
    <scope>NUCLEOTIDE SEQUENCE</scope>
    <source>
        <strain evidence="1">MPL23</strain>
    </source>
</reference>
<evidence type="ECO:0000313" key="2">
    <source>
        <dbReference type="Proteomes" id="UP001148662"/>
    </source>
</evidence>
<comment type="caution">
    <text evidence="1">The sequence shown here is derived from an EMBL/GenBank/DDBJ whole genome shotgun (WGS) entry which is preliminary data.</text>
</comment>
<keyword evidence="2" id="KW-1185">Reference proteome</keyword>